<dbReference type="Proteomes" id="UP001159427">
    <property type="component" value="Unassembled WGS sequence"/>
</dbReference>
<keyword evidence="2" id="KW-1185">Reference proteome</keyword>
<proteinExistence type="predicted"/>
<accession>A0ABN8QCJ9</accession>
<name>A0ABN8QCJ9_9CNID</name>
<gene>
    <name evidence="1" type="ORF">PEVE_00003811</name>
</gene>
<evidence type="ECO:0000313" key="2">
    <source>
        <dbReference type="Proteomes" id="UP001159427"/>
    </source>
</evidence>
<protein>
    <submittedName>
        <fullName evidence="1">Uncharacterized protein</fullName>
    </submittedName>
</protein>
<organism evidence="1 2">
    <name type="scientific">Porites evermanni</name>
    <dbReference type="NCBI Taxonomy" id="104178"/>
    <lineage>
        <taxon>Eukaryota</taxon>
        <taxon>Metazoa</taxon>
        <taxon>Cnidaria</taxon>
        <taxon>Anthozoa</taxon>
        <taxon>Hexacorallia</taxon>
        <taxon>Scleractinia</taxon>
        <taxon>Fungiina</taxon>
        <taxon>Poritidae</taxon>
        <taxon>Porites</taxon>
    </lineage>
</organism>
<comment type="caution">
    <text evidence="1">The sequence shown here is derived from an EMBL/GenBank/DDBJ whole genome shotgun (WGS) entry which is preliminary data.</text>
</comment>
<sequence length="154" mass="17624">GKRIRVSQQFNTLQIMPYIFVRGTLDRTGLFSNETFIDFENVEDGNGEFVGAILSRQFGCAYYSVTGHNGYPQQQGQQMQWQFWPLSPNTFCTIGVAMQPTVVLNRLEIVGYKVVAANQQRPLSVHRSLIHRHQGQWPPCPVSYTLWTLHKPLP</sequence>
<dbReference type="Gene3D" id="3.30.1410.10">
    <property type="entry name" value="GTP cyclohydrolase I feedback regulatory protein GFRP"/>
    <property type="match status" value="1"/>
</dbReference>
<dbReference type="EMBL" id="CALNXI010001230">
    <property type="protein sequence ID" value="CAH3161019.1"/>
    <property type="molecule type" value="Genomic_DNA"/>
</dbReference>
<feature type="non-terminal residue" evidence="1">
    <location>
        <position position="1"/>
    </location>
</feature>
<reference evidence="1 2" key="1">
    <citation type="submission" date="2022-05" db="EMBL/GenBank/DDBJ databases">
        <authorList>
            <consortium name="Genoscope - CEA"/>
            <person name="William W."/>
        </authorList>
    </citation>
    <scope>NUCLEOTIDE SEQUENCE [LARGE SCALE GENOMIC DNA]</scope>
</reference>
<dbReference type="InterPro" id="IPR036717">
    <property type="entry name" value="GFRP_sf"/>
</dbReference>
<evidence type="ECO:0000313" key="1">
    <source>
        <dbReference type="EMBL" id="CAH3161019.1"/>
    </source>
</evidence>